<name>A0A3S0V5A7_9PROT</name>
<protein>
    <recommendedName>
        <fullName evidence="4">Glycosyltransferase RgtA/B/C/D-like domain-containing protein</fullName>
    </recommendedName>
</protein>
<feature type="transmembrane region" description="Helical" evidence="1">
    <location>
        <begin position="373"/>
        <end position="392"/>
    </location>
</feature>
<proteinExistence type="predicted"/>
<feature type="transmembrane region" description="Helical" evidence="1">
    <location>
        <begin position="310"/>
        <end position="331"/>
    </location>
</feature>
<keyword evidence="1" id="KW-0472">Membrane</keyword>
<dbReference type="RefSeq" id="WP_126999899.1">
    <property type="nucleotide sequence ID" value="NZ_CP173195.1"/>
</dbReference>
<gene>
    <name evidence="2" type="ORF">EJ913_16750</name>
</gene>
<sequence length="575" mass="61763">MTHALPIRRAARPAGLATAAGLLAVLAASLGYYRLFIDSGLNTADDGHYAQVAYELLLGTDPHAMSYSYGLMWFKLGQLLFTVSGPDWHAVQLIFYALITATSLLVYATVARVTRSQGLAMAAAAVAVAAPAFPPTAFYAFCTLLNVFLQVRLAERWRAMRAADLLLPAAALSVTFQIRPDFGFLFAVPLFGLVLLGALFGRELGRQDRGQARAGRLRHFALLTGAALVTILAVQAPVLIRAAARGYLDLVAIETLRYPVIILDYLLAVFHPAVTVAETVAAHASGAGTLLPRPPLSALWSGPWSGPSDAPMAVLVYGPVVVIGLFVLIAALRLFRPDGVEKLPVLLVVLAGALATWPHYFVFRPDLAHVANFMPGFLVLGCTLVAELRALAPSGGGRLAAGILAVLPLTVATVYLWVGLTTPGTGSIAASLARTEPFTARNVAGVRLNPGERRQLEGVRDLIEAASAPGDRIVCVPYCPGMAFMTGRRMLLREYFVDDSFLLRDPGWIDRAIATTRDARPPVVIVVDWAIHGTEISRFQNWAKPYIDALVADGYERRDVPGVMIYQRPPSGAQP</sequence>
<accession>A0A3S0V5A7</accession>
<evidence type="ECO:0008006" key="4">
    <source>
        <dbReference type="Google" id="ProtNLM"/>
    </source>
</evidence>
<evidence type="ECO:0000256" key="1">
    <source>
        <dbReference type="SAM" id="Phobius"/>
    </source>
</evidence>
<reference evidence="2 3" key="1">
    <citation type="submission" date="2018-12" db="EMBL/GenBank/DDBJ databases">
        <authorList>
            <person name="Yang Y."/>
        </authorList>
    </citation>
    <scope>NUCLEOTIDE SEQUENCE [LARGE SCALE GENOMIC DNA]</scope>
    <source>
        <strain evidence="2 3">GSF71</strain>
    </source>
</reference>
<dbReference type="OrthoDB" id="7299201at2"/>
<keyword evidence="3" id="KW-1185">Reference proteome</keyword>
<evidence type="ECO:0000313" key="2">
    <source>
        <dbReference type="EMBL" id="RUQ68830.1"/>
    </source>
</evidence>
<dbReference type="EMBL" id="RZIJ01000013">
    <property type="protein sequence ID" value="RUQ68830.1"/>
    <property type="molecule type" value="Genomic_DNA"/>
</dbReference>
<comment type="caution">
    <text evidence="2">The sequence shown here is derived from an EMBL/GenBank/DDBJ whole genome shotgun (WGS) entry which is preliminary data.</text>
</comment>
<keyword evidence="1" id="KW-1133">Transmembrane helix</keyword>
<feature type="transmembrane region" description="Helical" evidence="1">
    <location>
        <begin position="220"/>
        <end position="240"/>
    </location>
</feature>
<evidence type="ECO:0000313" key="3">
    <source>
        <dbReference type="Proteomes" id="UP000280346"/>
    </source>
</evidence>
<dbReference type="Proteomes" id="UP000280346">
    <property type="component" value="Unassembled WGS sequence"/>
</dbReference>
<feature type="transmembrane region" description="Helical" evidence="1">
    <location>
        <begin position="119"/>
        <end position="147"/>
    </location>
</feature>
<dbReference type="AlphaFoldDB" id="A0A3S0V5A7"/>
<feature type="transmembrane region" description="Helical" evidence="1">
    <location>
        <begin position="343"/>
        <end position="361"/>
    </location>
</feature>
<keyword evidence="1" id="KW-0812">Transmembrane</keyword>
<feature type="transmembrane region" description="Helical" evidence="1">
    <location>
        <begin position="399"/>
        <end position="418"/>
    </location>
</feature>
<feature type="transmembrane region" description="Helical" evidence="1">
    <location>
        <begin position="182"/>
        <end position="200"/>
    </location>
</feature>
<feature type="transmembrane region" description="Helical" evidence="1">
    <location>
        <begin position="93"/>
        <end position="113"/>
    </location>
</feature>
<organism evidence="2 3">
    <name type="scientific">Azospirillum doebereinerae</name>
    <dbReference type="NCBI Taxonomy" id="92933"/>
    <lineage>
        <taxon>Bacteria</taxon>
        <taxon>Pseudomonadati</taxon>
        <taxon>Pseudomonadota</taxon>
        <taxon>Alphaproteobacteria</taxon>
        <taxon>Rhodospirillales</taxon>
        <taxon>Azospirillaceae</taxon>
        <taxon>Azospirillum</taxon>
    </lineage>
</organism>